<dbReference type="Pfam" id="PF25597">
    <property type="entry name" value="SH3_retrovirus"/>
    <property type="match status" value="1"/>
</dbReference>
<dbReference type="PANTHER" id="PTHR42648:SF22">
    <property type="entry name" value="REVERSE TRANSCRIPTASE TY1_COPIA-TYPE DOMAIN-CONTAINING PROTEIN"/>
    <property type="match status" value="1"/>
</dbReference>
<dbReference type="GO" id="GO:0008233">
    <property type="term" value="F:peptidase activity"/>
    <property type="evidence" value="ECO:0007669"/>
    <property type="project" value="UniProtKB-KW"/>
</dbReference>
<dbReference type="GO" id="GO:0003676">
    <property type="term" value="F:nucleic acid binding"/>
    <property type="evidence" value="ECO:0007669"/>
    <property type="project" value="InterPro"/>
</dbReference>
<dbReference type="Proteomes" id="UP000515124">
    <property type="component" value="Unplaced"/>
</dbReference>
<evidence type="ECO:0000313" key="4">
    <source>
        <dbReference type="RefSeq" id="XP_021804776.1"/>
    </source>
</evidence>
<dbReference type="PANTHER" id="PTHR42648">
    <property type="entry name" value="TRANSPOSASE, PUTATIVE-RELATED"/>
    <property type="match status" value="1"/>
</dbReference>
<dbReference type="InterPro" id="IPR012337">
    <property type="entry name" value="RNaseH-like_sf"/>
</dbReference>
<reference evidence="4" key="1">
    <citation type="submission" date="2025-08" db="UniProtKB">
        <authorList>
            <consortium name="RefSeq"/>
        </authorList>
    </citation>
    <scope>IDENTIFICATION</scope>
</reference>
<evidence type="ECO:0000313" key="3">
    <source>
        <dbReference type="Proteomes" id="UP000515124"/>
    </source>
</evidence>
<dbReference type="GeneID" id="110749062"/>
<dbReference type="PROSITE" id="PS50994">
    <property type="entry name" value="INTEGRASE"/>
    <property type="match status" value="1"/>
</dbReference>
<proteinExistence type="predicted"/>
<evidence type="ECO:0000259" key="2">
    <source>
        <dbReference type="PROSITE" id="PS50994"/>
    </source>
</evidence>
<sequence>MLGSGTKIGEPAVVFASKNTALVSRPTRSGSFAVLPRRLTSIEKDKLKCDHFGEKRHTIDTCWALHGVPDWEKERRRLKKEQLNGKALVVVAPTSMADTTTGHGHLTATPPPTLTAVSSTPTPPPPSNFGKAFHAHDTRNTGWIIDSGATDHMTYNSALFSTTFPPHHDHVLTADNADAPVTEVGFILLTPALPLDKVLLDIQTREIFGRGTKKGGLYYVDDVATSRVLRDALRVRWFVLFVDDCTRMMWLYGMKKKSEGVLHETTCPQTPQQNGVAERKNGQILAAALALLLGASVPNQFWMDDVTYAVYLFNRLPSRVLDFQTPMQVLTHHISAFFMLTLSPKVFGCVTYVLLHQNQRSKLDPCALRCVFLGFSPHQKGYRCYHPATRCLYVSMDVTFIKDEMFFSDTPKHVIQGETSSEGHNWLNLQGGVVLDSLIQREEPTKLVEPAELDTPAKPTTLAEPATPAEPTILTDAPHEASLIVPDQAPMDIPEVSASIHTADNSYVLSPRRNRGVPPNRYLLEGKARYAIAHYVSDHRLSPECKAFVTRMDSIKIPTRVEEAFNDPKWAEAMNIGMEAL</sequence>
<organism evidence="3 4">
    <name type="scientific">Prunus avium</name>
    <name type="common">Cherry</name>
    <name type="synonym">Cerasus avium</name>
    <dbReference type="NCBI Taxonomy" id="42229"/>
    <lineage>
        <taxon>Eukaryota</taxon>
        <taxon>Viridiplantae</taxon>
        <taxon>Streptophyta</taxon>
        <taxon>Embryophyta</taxon>
        <taxon>Tracheophyta</taxon>
        <taxon>Spermatophyta</taxon>
        <taxon>Magnoliopsida</taxon>
        <taxon>eudicotyledons</taxon>
        <taxon>Gunneridae</taxon>
        <taxon>Pentapetalae</taxon>
        <taxon>rosids</taxon>
        <taxon>fabids</taxon>
        <taxon>Rosales</taxon>
        <taxon>Rosaceae</taxon>
        <taxon>Amygdaloideae</taxon>
        <taxon>Amygdaleae</taxon>
        <taxon>Prunus</taxon>
    </lineage>
</organism>
<dbReference type="SUPFAM" id="SSF53098">
    <property type="entry name" value="Ribonuclease H-like"/>
    <property type="match status" value="1"/>
</dbReference>
<gene>
    <name evidence="4" type="primary">LOC110749062</name>
</gene>
<dbReference type="InterPro" id="IPR001584">
    <property type="entry name" value="Integrase_cat-core"/>
</dbReference>
<evidence type="ECO:0000256" key="1">
    <source>
        <dbReference type="ARBA" id="ARBA00022670"/>
    </source>
</evidence>
<dbReference type="GO" id="GO:0006508">
    <property type="term" value="P:proteolysis"/>
    <property type="evidence" value="ECO:0007669"/>
    <property type="project" value="UniProtKB-KW"/>
</dbReference>
<name>A0A6P5RUK3_PRUAV</name>
<dbReference type="InterPro" id="IPR039537">
    <property type="entry name" value="Retrotran_Ty1/copia-like"/>
</dbReference>
<keyword evidence="3" id="KW-1185">Reference proteome</keyword>
<dbReference type="Pfam" id="PF22936">
    <property type="entry name" value="Pol_BBD"/>
    <property type="match status" value="1"/>
</dbReference>
<keyword evidence="1" id="KW-0645">Protease</keyword>
<dbReference type="InterPro" id="IPR057670">
    <property type="entry name" value="SH3_retrovirus"/>
</dbReference>
<dbReference type="InterPro" id="IPR036397">
    <property type="entry name" value="RNaseH_sf"/>
</dbReference>
<dbReference type="RefSeq" id="XP_021804776.1">
    <property type="nucleotide sequence ID" value="XM_021949084.1"/>
</dbReference>
<dbReference type="Gene3D" id="3.30.420.10">
    <property type="entry name" value="Ribonuclease H-like superfamily/Ribonuclease H"/>
    <property type="match status" value="1"/>
</dbReference>
<protein>
    <submittedName>
        <fullName evidence="4">Uncharacterized protein LOC110749062</fullName>
    </submittedName>
</protein>
<dbReference type="GO" id="GO:0015074">
    <property type="term" value="P:DNA integration"/>
    <property type="evidence" value="ECO:0007669"/>
    <property type="project" value="InterPro"/>
</dbReference>
<feature type="domain" description="Integrase catalytic" evidence="2">
    <location>
        <begin position="161"/>
        <end position="334"/>
    </location>
</feature>
<dbReference type="KEGG" id="pavi:110749062"/>
<dbReference type="AlphaFoldDB" id="A0A6P5RUK3"/>
<dbReference type="InterPro" id="IPR054722">
    <property type="entry name" value="PolX-like_BBD"/>
</dbReference>
<keyword evidence="1" id="KW-0378">Hydrolase</keyword>
<accession>A0A6P5RUK3</accession>